<feature type="compositionally biased region" description="Polar residues" evidence="2">
    <location>
        <begin position="8"/>
        <end position="38"/>
    </location>
</feature>
<evidence type="ECO:0000256" key="1">
    <source>
        <dbReference type="SAM" id="Coils"/>
    </source>
</evidence>
<dbReference type="EMBL" id="JACBAZ010000008">
    <property type="protein sequence ID" value="NWK57224.1"/>
    <property type="molecule type" value="Genomic_DNA"/>
</dbReference>
<dbReference type="AlphaFoldDB" id="A0A851GSK4"/>
<sequence length="109" mass="12228">MNPAKTPATKQATHTQLKASALSSEKTPPLAPQSTASSAPRPPAWRHTCALIHMEQKLRQTNDLILHLENEIEFTTDEENRERIEAELLRALSKRNAVRTALEIALRKP</sequence>
<gene>
    <name evidence="3" type="ORF">HW115_16495</name>
</gene>
<keyword evidence="4" id="KW-1185">Reference proteome</keyword>
<dbReference type="RefSeq" id="WP_178934045.1">
    <property type="nucleotide sequence ID" value="NZ_JACBAZ010000008.1"/>
</dbReference>
<organism evidence="3 4">
    <name type="scientific">Oceaniferula marina</name>
    <dbReference type="NCBI Taxonomy" id="2748318"/>
    <lineage>
        <taxon>Bacteria</taxon>
        <taxon>Pseudomonadati</taxon>
        <taxon>Verrucomicrobiota</taxon>
        <taxon>Verrucomicrobiia</taxon>
        <taxon>Verrucomicrobiales</taxon>
        <taxon>Verrucomicrobiaceae</taxon>
        <taxon>Oceaniferula</taxon>
    </lineage>
</organism>
<accession>A0A851GSK4</accession>
<protein>
    <submittedName>
        <fullName evidence="3">Uncharacterized protein</fullName>
    </submittedName>
</protein>
<dbReference type="Proteomes" id="UP000557872">
    <property type="component" value="Unassembled WGS sequence"/>
</dbReference>
<keyword evidence="1" id="KW-0175">Coiled coil</keyword>
<reference evidence="3 4" key="1">
    <citation type="submission" date="2020-07" db="EMBL/GenBank/DDBJ databases">
        <title>Roseicoccus Jingziensis gen. nov., sp. nov., isolated from coastal seawater.</title>
        <authorList>
            <person name="Feng X."/>
        </authorList>
    </citation>
    <scope>NUCLEOTIDE SEQUENCE [LARGE SCALE GENOMIC DNA]</scope>
    <source>
        <strain evidence="3 4">N1E253</strain>
    </source>
</reference>
<evidence type="ECO:0000313" key="3">
    <source>
        <dbReference type="EMBL" id="NWK57224.1"/>
    </source>
</evidence>
<feature type="coiled-coil region" evidence="1">
    <location>
        <begin position="51"/>
        <end position="78"/>
    </location>
</feature>
<comment type="caution">
    <text evidence="3">The sequence shown here is derived from an EMBL/GenBank/DDBJ whole genome shotgun (WGS) entry which is preliminary data.</text>
</comment>
<evidence type="ECO:0000313" key="4">
    <source>
        <dbReference type="Proteomes" id="UP000557872"/>
    </source>
</evidence>
<name>A0A851GSK4_9BACT</name>
<feature type="region of interest" description="Disordered" evidence="2">
    <location>
        <begin position="1"/>
        <end position="43"/>
    </location>
</feature>
<evidence type="ECO:0000256" key="2">
    <source>
        <dbReference type="SAM" id="MobiDB-lite"/>
    </source>
</evidence>
<proteinExistence type="predicted"/>